<sequence>VTADQVGRAALEVLDEIGSVDGVGPVMVAARLGIRPQSLYAHVDGVDGLRRLLALRSLADLGDAVIGAAVGRSGRDAVDAVVRAHLGFAMAWPGRFSAAIHPPGSDPDLLAAVERVGSPLQTVLEMMGLDADARVHWTRLQLSLVWGFATLWRDGRLTLGPAPESTVDHLVAALLARLEPALVPGTPA</sequence>
<dbReference type="AlphaFoldDB" id="A0A381QP02"/>
<evidence type="ECO:0000313" key="4">
    <source>
        <dbReference type="EMBL" id="SUZ81091.1"/>
    </source>
</evidence>
<feature type="non-terminal residue" evidence="4">
    <location>
        <position position="1"/>
    </location>
</feature>
<dbReference type="InterPro" id="IPR036271">
    <property type="entry name" value="Tet_transcr_reg_TetR-rel_C_sf"/>
</dbReference>
<organism evidence="4">
    <name type="scientific">marine metagenome</name>
    <dbReference type="NCBI Taxonomy" id="408172"/>
    <lineage>
        <taxon>unclassified sequences</taxon>
        <taxon>metagenomes</taxon>
        <taxon>ecological metagenomes</taxon>
    </lineage>
</organism>
<name>A0A381QP02_9ZZZZ</name>
<evidence type="ECO:0000256" key="1">
    <source>
        <dbReference type="ARBA" id="ARBA00023015"/>
    </source>
</evidence>
<dbReference type="SUPFAM" id="SSF46689">
    <property type="entry name" value="Homeodomain-like"/>
    <property type="match status" value="1"/>
</dbReference>
<accession>A0A381QP02</accession>
<evidence type="ECO:0000256" key="2">
    <source>
        <dbReference type="ARBA" id="ARBA00023163"/>
    </source>
</evidence>
<dbReference type="InterPro" id="IPR025996">
    <property type="entry name" value="MT1864/Rv1816-like_C"/>
</dbReference>
<protein>
    <recommendedName>
        <fullName evidence="3">HTH-type transcriptional regulator MT1864/Rv1816-like C-terminal domain-containing protein</fullName>
    </recommendedName>
</protein>
<dbReference type="InterPro" id="IPR009057">
    <property type="entry name" value="Homeodomain-like_sf"/>
</dbReference>
<dbReference type="Gene3D" id="1.10.10.60">
    <property type="entry name" value="Homeodomain-like"/>
    <property type="match status" value="1"/>
</dbReference>
<proteinExistence type="predicted"/>
<gene>
    <name evidence="4" type="ORF">METZ01_LOCUS33945</name>
</gene>
<keyword evidence="1" id="KW-0805">Transcription regulation</keyword>
<keyword evidence="2" id="KW-0804">Transcription</keyword>
<evidence type="ECO:0000259" key="3">
    <source>
        <dbReference type="Pfam" id="PF13305"/>
    </source>
</evidence>
<dbReference type="Gene3D" id="1.10.357.10">
    <property type="entry name" value="Tetracycline Repressor, domain 2"/>
    <property type="match status" value="1"/>
</dbReference>
<reference evidence="4" key="1">
    <citation type="submission" date="2018-05" db="EMBL/GenBank/DDBJ databases">
        <authorList>
            <person name="Lanie J.A."/>
            <person name="Ng W.-L."/>
            <person name="Kazmierczak K.M."/>
            <person name="Andrzejewski T.M."/>
            <person name="Davidsen T.M."/>
            <person name="Wayne K.J."/>
            <person name="Tettelin H."/>
            <person name="Glass J.I."/>
            <person name="Rusch D."/>
            <person name="Podicherti R."/>
            <person name="Tsui H.-C.T."/>
            <person name="Winkler M.E."/>
        </authorList>
    </citation>
    <scope>NUCLEOTIDE SEQUENCE</scope>
</reference>
<dbReference type="Pfam" id="PF13305">
    <property type="entry name" value="TetR_C_33"/>
    <property type="match status" value="1"/>
</dbReference>
<dbReference type="SUPFAM" id="SSF48498">
    <property type="entry name" value="Tetracyclin repressor-like, C-terminal domain"/>
    <property type="match status" value="1"/>
</dbReference>
<feature type="domain" description="HTH-type transcriptional regulator MT1864/Rv1816-like C-terminal" evidence="3">
    <location>
        <begin position="79"/>
        <end position="174"/>
    </location>
</feature>
<dbReference type="EMBL" id="UINC01001453">
    <property type="protein sequence ID" value="SUZ81091.1"/>
    <property type="molecule type" value="Genomic_DNA"/>
</dbReference>